<dbReference type="InterPro" id="IPR021273">
    <property type="entry name" value="DUF2852"/>
</dbReference>
<evidence type="ECO:0000313" key="4">
    <source>
        <dbReference type="EMBL" id="MFD0916791.1"/>
    </source>
</evidence>
<keyword evidence="3" id="KW-0812">Transmembrane</keyword>
<protein>
    <submittedName>
        <fullName evidence="4">DUF2852 domain-containing protein</fullName>
    </submittedName>
</protein>
<reference evidence="5" key="1">
    <citation type="journal article" date="2019" name="Int. J. Syst. Evol. Microbiol.">
        <title>The Global Catalogue of Microorganisms (GCM) 10K type strain sequencing project: providing services to taxonomists for standard genome sequencing and annotation.</title>
        <authorList>
            <consortium name="The Broad Institute Genomics Platform"/>
            <consortium name="The Broad Institute Genome Sequencing Center for Infectious Disease"/>
            <person name="Wu L."/>
            <person name="Ma J."/>
        </authorList>
    </citation>
    <scope>NUCLEOTIDE SEQUENCE [LARGE SCALE GENOMIC DNA]</scope>
    <source>
        <strain evidence="5">CCUG 60023</strain>
    </source>
</reference>
<keyword evidence="5" id="KW-1185">Reference proteome</keyword>
<evidence type="ECO:0000256" key="2">
    <source>
        <dbReference type="SAM" id="MobiDB-lite"/>
    </source>
</evidence>
<feature type="region of interest" description="Disordered" evidence="2">
    <location>
        <begin position="131"/>
        <end position="157"/>
    </location>
</feature>
<evidence type="ECO:0000256" key="1">
    <source>
        <dbReference type="SAM" id="Coils"/>
    </source>
</evidence>
<keyword evidence="3" id="KW-0472">Membrane</keyword>
<comment type="caution">
    <text evidence="4">The sequence shown here is derived from an EMBL/GenBank/DDBJ whole genome shotgun (WGS) entry which is preliminary data.</text>
</comment>
<accession>A0ABW3FE72</accession>
<keyword evidence="1" id="KW-0175">Coiled coil</keyword>
<dbReference type="Pfam" id="PF11014">
    <property type="entry name" value="DUF2852"/>
    <property type="match status" value="1"/>
</dbReference>
<organism evidence="4 5">
    <name type="scientific">Pseudahrensia aquimaris</name>
    <dbReference type="NCBI Taxonomy" id="744461"/>
    <lineage>
        <taxon>Bacteria</taxon>
        <taxon>Pseudomonadati</taxon>
        <taxon>Pseudomonadota</taxon>
        <taxon>Alphaproteobacteria</taxon>
        <taxon>Hyphomicrobiales</taxon>
        <taxon>Ahrensiaceae</taxon>
        <taxon>Pseudahrensia</taxon>
    </lineage>
</organism>
<sequence>MTNALIRPAWTPVTIAMMVIGFMIFWPLGLAMIAYIIWGDRLDQFKADVNNATDSMANTFKRGASYAKPHGFDRTGNVAFDDWREAELRRLDEKRRELDSMRAEFDDYARELRRAKDQEEFDHFMKHRAKEVDAKPTKKTATKKVRKSSGGEAVPGV</sequence>
<proteinExistence type="predicted"/>
<gene>
    <name evidence="4" type="ORF">ACFQ14_10265</name>
</gene>
<dbReference type="EMBL" id="JBHTJV010000009">
    <property type="protein sequence ID" value="MFD0916791.1"/>
    <property type="molecule type" value="Genomic_DNA"/>
</dbReference>
<feature type="coiled-coil region" evidence="1">
    <location>
        <begin position="84"/>
        <end position="118"/>
    </location>
</feature>
<keyword evidence="3" id="KW-1133">Transmembrane helix</keyword>
<dbReference type="Proteomes" id="UP001597101">
    <property type="component" value="Unassembled WGS sequence"/>
</dbReference>
<name>A0ABW3FE72_9HYPH</name>
<evidence type="ECO:0000256" key="3">
    <source>
        <dbReference type="SAM" id="Phobius"/>
    </source>
</evidence>
<feature type="transmembrane region" description="Helical" evidence="3">
    <location>
        <begin position="15"/>
        <end position="38"/>
    </location>
</feature>
<feature type="compositionally biased region" description="Basic residues" evidence="2">
    <location>
        <begin position="137"/>
        <end position="147"/>
    </location>
</feature>
<evidence type="ECO:0000313" key="5">
    <source>
        <dbReference type="Proteomes" id="UP001597101"/>
    </source>
</evidence>
<dbReference type="RefSeq" id="WP_377212640.1">
    <property type="nucleotide sequence ID" value="NZ_JBHTJV010000009.1"/>
</dbReference>